<keyword evidence="1" id="KW-0444">Lipid biosynthesis</keyword>
<gene>
    <name evidence="3" type="ORF">AAHA92_12712</name>
</gene>
<evidence type="ECO:0000259" key="2">
    <source>
        <dbReference type="Pfam" id="PF07993"/>
    </source>
</evidence>
<feature type="domain" description="Thioester reductase (TE)" evidence="2">
    <location>
        <begin position="1"/>
        <end position="131"/>
    </location>
</feature>
<dbReference type="InterPro" id="IPR036291">
    <property type="entry name" value="NAD(P)-bd_dom_sf"/>
</dbReference>
<dbReference type="EMBL" id="JBEAFC010000005">
    <property type="protein sequence ID" value="KAL1557193.1"/>
    <property type="molecule type" value="Genomic_DNA"/>
</dbReference>
<dbReference type="Gene3D" id="3.40.50.720">
    <property type="entry name" value="NAD(P)-binding Rossmann-like Domain"/>
    <property type="match status" value="1"/>
</dbReference>
<evidence type="ECO:0000313" key="3">
    <source>
        <dbReference type="EMBL" id="KAL1557193.1"/>
    </source>
</evidence>
<comment type="catalytic activity">
    <reaction evidence="1">
        <text>a long-chain fatty acyl-CoA + 2 NADPH + 2 H(+) = a long-chain primary fatty alcohol + 2 NADP(+) + CoA</text>
        <dbReference type="Rhea" id="RHEA:52716"/>
        <dbReference type="ChEBI" id="CHEBI:15378"/>
        <dbReference type="ChEBI" id="CHEBI:57287"/>
        <dbReference type="ChEBI" id="CHEBI:57783"/>
        <dbReference type="ChEBI" id="CHEBI:58349"/>
        <dbReference type="ChEBI" id="CHEBI:77396"/>
        <dbReference type="ChEBI" id="CHEBI:83139"/>
        <dbReference type="EC" id="1.2.1.84"/>
    </reaction>
</comment>
<keyword evidence="1" id="KW-0521">NADP</keyword>
<comment type="similarity">
    <text evidence="1">Belongs to the fatty acyl-CoA reductase family.</text>
</comment>
<comment type="caution">
    <text evidence="3">The sequence shown here is derived from an EMBL/GenBank/DDBJ whole genome shotgun (WGS) entry which is preliminary data.</text>
</comment>
<name>A0ABD1HNS2_SALDI</name>
<dbReference type="InterPro" id="IPR026055">
    <property type="entry name" value="FAR"/>
</dbReference>
<evidence type="ECO:0000256" key="1">
    <source>
        <dbReference type="RuleBase" id="RU363097"/>
    </source>
</evidence>
<evidence type="ECO:0000313" key="4">
    <source>
        <dbReference type="Proteomes" id="UP001567538"/>
    </source>
</evidence>
<accession>A0ABD1HNS2</accession>
<keyword evidence="1" id="KW-0443">Lipid metabolism</keyword>
<reference evidence="3 4" key="1">
    <citation type="submission" date="2024-06" db="EMBL/GenBank/DDBJ databases">
        <title>A chromosome level genome sequence of Diviner's sage (Salvia divinorum).</title>
        <authorList>
            <person name="Ford S.A."/>
            <person name="Ro D.-K."/>
            <person name="Ness R.W."/>
            <person name="Phillips M.A."/>
        </authorList>
    </citation>
    <scope>NUCLEOTIDE SEQUENCE [LARGE SCALE GENOMIC DNA]</scope>
    <source>
        <strain evidence="3">SAF-2024a</strain>
        <tissue evidence="3">Leaf</tissue>
    </source>
</reference>
<dbReference type="PANTHER" id="PTHR11011">
    <property type="entry name" value="MALE STERILITY PROTEIN 2-RELATED"/>
    <property type="match status" value="1"/>
</dbReference>
<dbReference type="EC" id="1.2.1.84" evidence="1"/>
<keyword evidence="4" id="KW-1185">Reference proteome</keyword>
<organism evidence="3 4">
    <name type="scientific">Salvia divinorum</name>
    <name type="common">Maria pastora</name>
    <name type="synonym">Diviner's sage</name>
    <dbReference type="NCBI Taxonomy" id="28513"/>
    <lineage>
        <taxon>Eukaryota</taxon>
        <taxon>Viridiplantae</taxon>
        <taxon>Streptophyta</taxon>
        <taxon>Embryophyta</taxon>
        <taxon>Tracheophyta</taxon>
        <taxon>Spermatophyta</taxon>
        <taxon>Magnoliopsida</taxon>
        <taxon>eudicotyledons</taxon>
        <taxon>Gunneridae</taxon>
        <taxon>Pentapetalae</taxon>
        <taxon>asterids</taxon>
        <taxon>lamiids</taxon>
        <taxon>Lamiales</taxon>
        <taxon>Lamiaceae</taxon>
        <taxon>Nepetoideae</taxon>
        <taxon>Mentheae</taxon>
        <taxon>Salviinae</taxon>
        <taxon>Salvia</taxon>
        <taxon>Salvia subgen. Calosphace</taxon>
    </lineage>
</organism>
<comment type="function">
    <text evidence="1">Catalyzes the reduction of fatty acyl-CoA to fatty alcohols.</text>
</comment>
<sequence>MRFAKTCNKLNLFTHISTAYANERREEGIILEEPLIMGGNGPPVDVADEICLLLNSSLNHIDANKFFRELGLQRAKMMGWSTTYQLSKAMGEVAVNEIRGGVPLLIIRPSIIESCYNEPLPGWIQGMRGAFHSLF</sequence>
<dbReference type="Proteomes" id="UP001567538">
    <property type="component" value="Unassembled WGS sequence"/>
</dbReference>
<protein>
    <recommendedName>
        <fullName evidence="1">Fatty acyl-CoA reductase</fullName>
        <ecNumber evidence="1">1.2.1.84</ecNumber>
    </recommendedName>
</protein>
<dbReference type="InterPro" id="IPR013120">
    <property type="entry name" value="FAR_NAD-bd"/>
</dbReference>
<dbReference type="AlphaFoldDB" id="A0ABD1HNS2"/>
<dbReference type="GO" id="GO:0102965">
    <property type="term" value="F:alcohol-forming long-chain fatty acyl-CoA reductase activity"/>
    <property type="evidence" value="ECO:0007669"/>
    <property type="project" value="UniProtKB-EC"/>
</dbReference>
<keyword evidence="1 3" id="KW-0560">Oxidoreductase</keyword>
<dbReference type="PANTHER" id="PTHR11011:SF45">
    <property type="entry name" value="FATTY ACYL-COA REDUCTASE CG8306-RELATED"/>
    <property type="match status" value="1"/>
</dbReference>
<dbReference type="GO" id="GO:0006629">
    <property type="term" value="P:lipid metabolic process"/>
    <property type="evidence" value="ECO:0007669"/>
    <property type="project" value="UniProtKB-KW"/>
</dbReference>
<dbReference type="Pfam" id="PF07993">
    <property type="entry name" value="NAD_binding_4"/>
    <property type="match status" value="1"/>
</dbReference>
<dbReference type="SUPFAM" id="SSF51735">
    <property type="entry name" value="NAD(P)-binding Rossmann-fold domains"/>
    <property type="match status" value="1"/>
</dbReference>
<proteinExistence type="inferred from homology"/>